<reference evidence="1 2" key="1">
    <citation type="submission" date="2016-01" db="EMBL/GenBank/DDBJ databases">
        <title>Isolation and characterization of bacteriophages from East Africa Rift Valley soda lakes.</title>
        <authorList>
            <person name="van Zyl L.J."/>
            <person name="Nemavhulani S."/>
            <person name="Cowan D.A."/>
            <person name="Trindade M.I."/>
        </authorList>
    </citation>
    <scope>NUCLEOTIDE SEQUENCE [LARGE SCALE GENOMIC DNA]</scope>
</reference>
<dbReference type="KEGG" id="vg:28799391"/>
<sequence>MTLSVGTLILILNTTMLIVNATVTSIQSSIIMKAVKNNDKVR</sequence>
<protein>
    <submittedName>
        <fullName evidence="1">Uncharacterized protein</fullName>
    </submittedName>
</protein>
<dbReference type="GeneID" id="28799391"/>
<evidence type="ECO:0000313" key="2">
    <source>
        <dbReference type="Proteomes" id="UP000201588"/>
    </source>
</evidence>
<dbReference type="Proteomes" id="UP000201588">
    <property type="component" value="Segment"/>
</dbReference>
<keyword evidence="2" id="KW-1185">Reference proteome</keyword>
<name>A0A142F149_9CAUD</name>
<organism evidence="1 2">
    <name type="scientific">Bacillus phage Shbh1</name>
    <dbReference type="NCBI Taxonomy" id="1796992"/>
    <lineage>
        <taxon>Viruses</taxon>
        <taxon>Duplodnaviria</taxon>
        <taxon>Heunggongvirae</taxon>
        <taxon>Uroviricota</taxon>
        <taxon>Caudoviricetes</taxon>
        <taxon>Herelleviridae</taxon>
        <taxon>Bastillevirinae</taxon>
        <taxon>Shalavirus</taxon>
        <taxon>Shalavirus Shbh1</taxon>
    </lineage>
</organism>
<dbReference type="EMBL" id="KU640380">
    <property type="protein sequence ID" value="AMQ66506.1"/>
    <property type="molecule type" value="Genomic_DNA"/>
</dbReference>
<proteinExistence type="predicted"/>
<evidence type="ECO:0000313" key="1">
    <source>
        <dbReference type="EMBL" id="AMQ66506.1"/>
    </source>
</evidence>
<accession>A0A142F149</accession>
<dbReference type="RefSeq" id="YP_009275196.1">
    <property type="nucleotide sequence ID" value="NC_030925.1"/>
</dbReference>